<organism evidence="2 3">
    <name type="scientific">Linum trigynum</name>
    <dbReference type="NCBI Taxonomy" id="586398"/>
    <lineage>
        <taxon>Eukaryota</taxon>
        <taxon>Viridiplantae</taxon>
        <taxon>Streptophyta</taxon>
        <taxon>Embryophyta</taxon>
        <taxon>Tracheophyta</taxon>
        <taxon>Spermatophyta</taxon>
        <taxon>Magnoliopsida</taxon>
        <taxon>eudicotyledons</taxon>
        <taxon>Gunneridae</taxon>
        <taxon>Pentapetalae</taxon>
        <taxon>rosids</taxon>
        <taxon>fabids</taxon>
        <taxon>Malpighiales</taxon>
        <taxon>Linaceae</taxon>
        <taxon>Linum</taxon>
    </lineage>
</organism>
<protein>
    <recommendedName>
        <fullName evidence="1">MULE transposase domain-containing protein</fullName>
    </recommendedName>
</protein>
<dbReference type="AlphaFoldDB" id="A0AAV2E084"/>
<keyword evidence="3" id="KW-1185">Reference proteome</keyword>
<evidence type="ECO:0000313" key="3">
    <source>
        <dbReference type="Proteomes" id="UP001497516"/>
    </source>
</evidence>
<dbReference type="Pfam" id="PF10551">
    <property type="entry name" value="MULE"/>
    <property type="match status" value="1"/>
</dbReference>
<accession>A0AAV2E084</accession>
<reference evidence="2 3" key="1">
    <citation type="submission" date="2024-04" db="EMBL/GenBank/DDBJ databases">
        <authorList>
            <person name="Fracassetti M."/>
        </authorList>
    </citation>
    <scope>NUCLEOTIDE SEQUENCE [LARGE SCALE GENOMIC DNA]</scope>
</reference>
<gene>
    <name evidence="2" type="ORF">LTRI10_LOCUS20761</name>
</gene>
<proteinExistence type="predicted"/>
<name>A0AAV2E084_9ROSI</name>
<dbReference type="InterPro" id="IPR018289">
    <property type="entry name" value="MULE_transposase_dom"/>
</dbReference>
<sequence length="108" mass="12206">MKKKLTVTIFTDEDVAMEAALRKEWPTVFHALCTWHILMNAKKHLRKEVYQSVAGAEMLDPDSQSLLTRSGRKRDLTSSLDNNMGPMIYLSATLGIFEHTLSTHGSNQ</sequence>
<evidence type="ECO:0000259" key="1">
    <source>
        <dbReference type="Pfam" id="PF10551"/>
    </source>
</evidence>
<evidence type="ECO:0000313" key="2">
    <source>
        <dbReference type="EMBL" id="CAL1379230.1"/>
    </source>
</evidence>
<dbReference type="Proteomes" id="UP001497516">
    <property type="component" value="Chromosome 3"/>
</dbReference>
<feature type="domain" description="MULE transposase" evidence="1">
    <location>
        <begin position="4"/>
        <end position="40"/>
    </location>
</feature>
<dbReference type="EMBL" id="OZ034816">
    <property type="protein sequence ID" value="CAL1379230.1"/>
    <property type="molecule type" value="Genomic_DNA"/>
</dbReference>